<proteinExistence type="predicted"/>
<dbReference type="Proteomes" id="UP000679848">
    <property type="component" value="Chromosome"/>
</dbReference>
<accession>A0A810Q792</accession>
<sequence>MRAIKKDMGGPQEPRLRWKESRGDPGCRQGRRNAPARKERGIWRASRRKRPVFEEELRTFQNSPQA</sequence>
<dbReference type="EMBL" id="AP023420">
    <property type="protein sequence ID" value="BCK84000.1"/>
    <property type="molecule type" value="Genomic_DNA"/>
</dbReference>
<feature type="region of interest" description="Disordered" evidence="1">
    <location>
        <begin position="1"/>
        <end position="42"/>
    </location>
</feature>
<keyword evidence="3" id="KW-1185">Reference proteome</keyword>
<dbReference type="KEGG" id="pfaa:MM59RIKEN_13190"/>
<evidence type="ECO:0000313" key="3">
    <source>
        <dbReference type="Proteomes" id="UP000679848"/>
    </source>
</evidence>
<evidence type="ECO:0000313" key="2">
    <source>
        <dbReference type="EMBL" id="BCK84000.1"/>
    </source>
</evidence>
<feature type="region of interest" description="Disordered" evidence="1">
    <location>
        <begin position="47"/>
        <end position="66"/>
    </location>
</feature>
<dbReference type="AlphaFoldDB" id="A0A810Q792"/>
<evidence type="ECO:0000256" key="1">
    <source>
        <dbReference type="SAM" id="MobiDB-lite"/>
    </source>
</evidence>
<name>A0A810Q792_9FIRM</name>
<reference evidence="2" key="1">
    <citation type="submission" date="2020-09" db="EMBL/GenBank/DDBJ databases">
        <title>New species isolated from human feces.</title>
        <authorList>
            <person name="Kitahara M."/>
            <person name="Shigeno Y."/>
            <person name="Shime M."/>
            <person name="Matsumoto Y."/>
            <person name="Nakamura S."/>
            <person name="Motooka D."/>
            <person name="Fukuoka S."/>
            <person name="Nishikawa H."/>
            <person name="Benno Y."/>
        </authorList>
    </citation>
    <scope>NUCLEOTIDE SEQUENCE</scope>
    <source>
        <strain evidence="2">MM59</strain>
    </source>
</reference>
<feature type="compositionally biased region" description="Basic and acidic residues" evidence="1">
    <location>
        <begin position="1"/>
        <end position="25"/>
    </location>
</feature>
<protein>
    <submittedName>
        <fullName evidence="2">Uncharacterized protein</fullName>
    </submittedName>
</protein>
<organism evidence="2 3">
    <name type="scientific">Pusillibacter faecalis</name>
    <dbReference type="NCBI Taxonomy" id="2714358"/>
    <lineage>
        <taxon>Bacteria</taxon>
        <taxon>Bacillati</taxon>
        <taxon>Bacillota</taxon>
        <taxon>Clostridia</taxon>
        <taxon>Eubacteriales</taxon>
        <taxon>Oscillospiraceae</taxon>
        <taxon>Pusillibacter</taxon>
    </lineage>
</organism>
<gene>
    <name evidence="2" type="ORF">MM59RIKEN_13190</name>
</gene>